<comment type="caution">
    <text evidence="2">The sequence shown here is derived from an EMBL/GenBank/DDBJ whole genome shotgun (WGS) entry which is preliminary data.</text>
</comment>
<proteinExistence type="predicted"/>
<organism evidence="2 3">
    <name type="scientific">Pseudomonas gessardii</name>
    <dbReference type="NCBI Taxonomy" id="78544"/>
    <lineage>
        <taxon>Bacteria</taxon>
        <taxon>Pseudomonadati</taxon>
        <taxon>Pseudomonadota</taxon>
        <taxon>Gammaproteobacteria</taxon>
        <taxon>Pseudomonadales</taxon>
        <taxon>Pseudomonadaceae</taxon>
        <taxon>Pseudomonas</taxon>
    </lineage>
</organism>
<evidence type="ECO:0000313" key="3">
    <source>
        <dbReference type="Proteomes" id="UP000542111"/>
    </source>
</evidence>
<sequence>MSYSKDDYYREMLSESFDENGITATSEQIAAVASDIVVCVENQGMAFYEPPASDRLNDIEREWKAKYDSLKREFEAYQGNAETAVKKALRQYSDANISIGRDGEVLRHGGRTEQIQ</sequence>
<dbReference type="AlphaFoldDB" id="A0A7Y1QNQ0"/>
<evidence type="ECO:0000256" key="1">
    <source>
        <dbReference type="SAM" id="Coils"/>
    </source>
</evidence>
<keyword evidence="1" id="KW-0175">Coiled coil</keyword>
<feature type="coiled-coil region" evidence="1">
    <location>
        <begin position="53"/>
        <end position="87"/>
    </location>
</feature>
<name>A0A7Y1QNQ0_9PSED</name>
<dbReference type="Proteomes" id="UP000542111">
    <property type="component" value="Unassembled WGS sequence"/>
</dbReference>
<gene>
    <name evidence="2" type="ORF">HBO33_29465</name>
</gene>
<protein>
    <submittedName>
        <fullName evidence="2">Uncharacterized protein</fullName>
    </submittedName>
</protein>
<reference evidence="2 3" key="1">
    <citation type="journal article" date="2020" name="Front. Microbiol.">
        <title>Genetic Organization of the aprX-lipA2 Operon Affects the Proteolytic Potential of Pseudomonas Species in Milk.</title>
        <authorList>
            <person name="Maier C."/>
            <person name="Huptas C."/>
            <person name="von Neubeck M."/>
            <person name="Scherer S."/>
            <person name="Wenning M."/>
            <person name="Lucking G."/>
        </authorList>
    </citation>
    <scope>NUCLEOTIDE SEQUENCE [LARGE SCALE GENOMIC DNA]</scope>
    <source>
        <strain evidence="2 3">G4779</strain>
    </source>
</reference>
<evidence type="ECO:0000313" key="2">
    <source>
        <dbReference type="EMBL" id="NNA99271.1"/>
    </source>
</evidence>
<dbReference type="EMBL" id="JAAQYP010000089">
    <property type="protein sequence ID" value="NNA99271.1"/>
    <property type="molecule type" value="Genomic_DNA"/>
</dbReference>
<accession>A0A7Y1QNQ0</accession>